<dbReference type="InterPro" id="IPR017896">
    <property type="entry name" value="4Fe4S_Fe-S-bd"/>
</dbReference>
<evidence type="ECO:0000256" key="1">
    <source>
        <dbReference type="ARBA" id="ARBA00022723"/>
    </source>
</evidence>
<organism evidence="5 6">
    <name type="scientific">Desulfotomaculum copahuensis</name>
    <dbReference type="NCBI Taxonomy" id="1838280"/>
    <lineage>
        <taxon>Bacteria</taxon>
        <taxon>Bacillati</taxon>
        <taxon>Bacillota</taxon>
        <taxon>Clostridia</taxon>
        <taxon>Eubacteriales</taxon>
        <taxon>Desulfotomaculaceae</taxon>
        <taxon>Desulfotomaculum</taxon>
    </lineage>
</organism>
<dbReference type="InterPro" id="IPR017900">
    <property type="entry name" value="4Fe4S_Fe_S_CS"/>
</dbReference>
<dbReference type="EMBL" id="LYVF01000002">
    <property type="protein sequence ID" value="OAT87080.1"/>
    <property type="molecule type" value="Genomic_DNA"/>
</dbReference>
<evidence type="ECO:0000256" key="2">
    <source>
        <dbReference type="ARBA" id="ARBA00023004"/>
    </source>
</evidence>
<keyword evidence="1" id="KW-0479">Metal-binding</keyword>
<keyword evidence="3" id="KW-0411">Iron-sulfur</keyword>
<reference evidence="5 6" key="1">
    <citation type="submission" date="2016-04" db="EMBL/GenBank/DDBJ databases">
        <authorList>
            <person name="Evans L.H."/>
            <person name="Alamgir A."/>
            <person name="Owens N."/>
            <person name="Weber N.D."/>
            <person name="Virtaneva K."/>
            <person name="Barbian K."/>
            <person name="Babar A."/>
            <person name="Rosenke K."/>
        </authorList>
    </citation>
    <scope>NUCLEOTIDE SEQUENCE [LARGE SCALE GENOMIC DNA]</scope>
    <source>
        <strain evidence="5 6">LMa1</strain>
    </source>
</reference>
<comment type="caution">
    <text evidence="5">The sequence shown here is derived from an EMBL/GenBank/DDBJ whole genome shotgun (WGS) entry which is preliminary data.</text>
</comment>
<proteinExistence type="predicted"/>
<feature type="domain" description="4Fe-4S ferredoxin-type" evidence="4">
    <location>
        <begin position="128"/>
        <end position="156"/>
    </location>
</feature>
<dbReference type="PROSITE" id="PS51379">
    <property type="entry name" value="4FE4S_FER_2"/>
    <property type="match status" value="1"/>
</dbReference>
<dbReference type="GO" id="GO:0051536">
    <property type="term" value="F:iron-sulfur cluster binding"/>
    <property type="evidence" value="ECO:0007669"/>
    <property type="project" value="UniProtKB-KW"/>
</dbReference>
<dbReference type="Proteomes" id="UP000078532">
    <property type="component" value="Unassembled WGS sequence"/>
</dbReference>
<dbReference type="AlphaFoldDB" id="A0A1B7LKL1"/>
<dbReference type="GO" id="GO:0046872">
    <property type="term" value="F:metal ion binding"/>
    <property type="evidence" value="ECO:0007669"/>
    <property type="project" value="UniProtKB-KW"/>
</dbReference>
<protein>
    <recommendedName>
        <fullName evidence="4">4Fe-4S ferredoxin-type domain-containing protein</fullName>
    </recommendedName>
</protein>
<keyword evidence="6" id="KW-1185">Reference proteome</keyword>
<accession>A0A1B7LKL1</accession>
<name>A0A1B7LKL1_9FIRM</name>
<evidence type="ECO:0000256" key="3">
    <source>
        <dbReference type="ARBA" id="ARBA00023014"/>
    </source>
</evidence>
<gene>
    <name evidence="5" type="ORF">A6M21_01970</name>
</gene>
<sequence length="156" mass="16988">MAAVILTVVPGGYIVAIIRVRGARQPVDFIARRLCSSYNKQGLAGIPPAGTGKPGEERKCIFMAVSYDTSGTIRRIVCLTFKLERNVFVMQVMAIDKSKCRPEHCENGICVATYSCTWKVLEQEKPYVPPAVDLKRCLGCARCTFTCPLGAVQAAG</sequence>
<evidence type="ECO:0000259" key="4">
    <source>
        <dbReference type="PROSITE" id="PS51379"/>
    </source>
</evidence>
<dbReference type="SUPFAM" id="SSF54862">
    <property type="entry name" value="4Fe-4S ferredoxins"/>
    <property type="match status" value="1"/>
</dbReference>
<evidence type="ECO:0000313" key="5">
    <source>
        <dbReference type="EMBL" id="OAT87080.1"/>
    </source>
</evidence>
<evidence type="ECO:0000313" key="6">
    <source>
        <dbReference type="Proteomes" id="UP000078532"/>
    </source>
</evidence>
<dbReference type="STRING" id="1838280.A6M21_01970"/>
<dbReference type="PROSITE" id="PS00198">
    <property type="entry name" value="4FE4S_FER_1"/>
    <property type="match status" value="1"/>
</dbReference>
<keyword evidence="2" id="KW-0408">Iron</keyword>